<dbReference type="InterPro" id="IPR018461">
    <property type="entry name" value="Na/H_Antiport_NhaC-like_C"/>
</dbReference>
<evidence type="ECO:0000256" key="2">
    <source>
        <dbReference type="ARBA" id="ARBA00022475"/>
    </source>
</evidence>
<dbReference type="AlphaFoldDB" id="A0A520KVY1"/>
<evidence type="ECO:0000313" key="9">
    <source>
        <dbReference type="EMBL" id="RZN68309.1"/>
    </source>
</evidence>
<organism evidence="9 10">
    <name type="scientific">Candidatus Methanolliviera hydrocarbonicum</name>
    <dbReference type="NCBI Taxonomy" id="2491085"/>
    <lineage>
        <taxon>Archaea</taxon>
        <taxon>Methanobacteriati</taxon>
        <taxon>Methanobacteriota</taxon>
        <taxon>Candidatus Methanoliparia</taxon>
        <taxon>Candidatus Methanoliparales</taxon>
        <taxon>Candidatus Methanollivieraceae</taxon>
        <taxon>Candidatus Methanolliviera</taxon>
    </lineage>
</organism>
<evidence type="ECO:0000256" key="7">
    <source>
        <dbReference type="SAM" id="Phobius"/>
    </source>
</evidence>
<comment type="caution">
    <text evidence="9">The sequence shown here is derived from an EMBL/GenBank/DDBJ whole genome shotgun (WGS) entry which is preliminary data.</text>
</comment>
<dbReference type="Pfam" id="PF03553">
    <property type="entry name" value="Na_H_antiporter"/>
    <property type="match status" value="1"/>
</dbReference>
<feature type="transmembrane region" description="Helical" evidence="7">
    <location>
        <begin position="261"/>
        <end position="283"/>
    </location>
</feature>
<proteinExistence type="predicted"/>
<evidence type="ECO:0000256" key="5">
    <source>
        <dbReference type="ARBA" id="ARBA00023136"/>
    </source>
</evidence>
<accession>A0A520KVY1</accession>
<keyword evidence="5 7" id="KW-0472">Membrane</keyword>
<feature type="region of interest" description="Disordered" evidence="6">
    <location>
        <begin position="462"/>
        <end position="482"/>
    </location>
</feature>
<feature type="transmembrane region" description="Helical" evidence="7">
    <location>
        <begin position="417"/>
        <end position="437"/>
    </location>
</feature>
<feature type="transmembrane region" description="Helical" evidence="7">
    <location>
        <begin position="342"/>
        <end position="363"/>
    </location>
</feature>
<dbReference type="PANTHER" id="PTHR43478">
    <property type="entry name" value="NA+/H+ ANTIPORTER-RELATED"/>
    <property type="match status" value="1"/>
</dbReference>
<evidence type="ECO:0000259" key="8">
    <source>
        <dbReference type="Pfam" id="PF03553"/>
    </source>
</evidence>
<feature type="non-terminal residue" evidence="9">
    <location>
        <position position="482"/>
    </location>
</feature>
<feature type="transmembrane region" description="Helical" evidence="7">
    <location>
        <begin position="189"/>
        <end position="211"/>
    </location>
</feature>
<sequence>MPLILDFPWLSLLPPLIAIILCFVTKEVLPSLFAGVFTGALILSDLNPITAIAKTALILRDNLADPWNATVFILFLVVGGMVGMIYFSGGAQGFANLLTPKIKSRRGGEMASSLLGMLILFDGYSSSVITGNGMRPVTEKLGISKEKFSYIIDSTSGPIATIGVISVWTGYQLGIIGEFLPEGVSAWQVFFPDVILYSFYSFFAIAIVWILSMTKREFGPMLNAEYRTITTGKLMDDDAVPLMKTERLETKKEVKERAINMILPVIIFVVVTLIAFYLTGWQTSGLESISFRDALGYAEVVDSLLYGAIGAVIVAIIMYRVQGIGRLSDLMKAFVNGAEMMIFANLILLLAWSISDICAPIAWGGVGTGDYVATLILPYTPPWSLPAVIFLVSFFISFSTGTAWGTMGMVMPMAIPLGLALGIPLPIAIAPVLSGGVCGDHCSPLLDTTVMVLKNRRFLGSAENSSSFGIPPRRGKDHDEVV</sequence>
<dbReference type="EMBL" id="RXIL01000111">
    <property type="protein sequence ID" value="RZN68309.1"/>
    <property type="molecule type" value="Genomic_DNA"/>
</dbReference>
<feature type="transmembrane region" description="Helical" evidence="7">
    <location>
        <begin position="67"/>
        <end position="90"/>
    </location>
</feature>
<comment type="subcellular location">
    <subcellularLocation>
        <location evidence="1">Cell membrane</location>
        <topology evidence="1">Multi-pass membrane protein</topology>
    </subcellularLocation>
</comment>
<evidence type="ECO:0000256" key="1">
    <source>
        <dbReference type="ARBA" id="ARBA00004651"/>
    </source>
</evidence>
<feature type="transmembrane region" description="Helical" evidence="7">
    <location>
        <begin position="28"/>
        <end position="46"/>
    </location>
</feature>
<name>A0A520KVY1_9EURY</name>
<keyword evidence="2" id="KW-1003">Cell membrane</keyword>
<dbReference type="PANTHER" id="PTHR43478:SF1">
    <property type="entry name" value="NA+_H+ ANTIPORTER NHAC-LIKE C-TERMINAL DOMAIN-CONTAINING PROTEIN"/>
    <property type="match status" value="1"/>
</dbReference>
<feature type="domain" description="Na+/H+ antiporter NhaC-like C-terminal" evidence="8">
    <location>
        <begin position="160"/>
        <end position="451"/>
    </location>
</feature>
<evidence type="ECO:0000256" key="6">
    <source>
        <dbReference type="SAM" id="MobiDB-lite"/>
    </source>
</evidence>
<gene>
    <name evidence="9" type="ORF">EF807_06095</name>
</gene>
<evidence type="ECO:0000256" key="3">
    <source>
        <dbReference type="ARBA" id="ARBA00022692"/>
    </source>
</evidence>
<reference evidence="9 10" key="1">
    <citation type="journal article" date="2019" name="Nat. Microbiol.">
        <title>Wide diversity of methane and short-chain alkane metabolisms in uncultured archaea.</title>
        <authorList>
            <person name="Borrel G."/>
            <person name="Adam P.S."/>
            <person name="McKay L.J."/>
            <person name="Chen L.X."/>
            <person name="Sierra-Garcia I.N."/>
            <person name="Sieber C.M."/>
            <person name="Letourneur Q."/>
            <person name="Ghozlane A."/>
            <person name="Andersen G.L."/>
            <person name="Li W.J."/>
            <person name="Hallam S.J."/>
            <person name="Muyzer G."/>
            <person name="de Oliveira V.M."/>
            <person name="Inskeep W.P."/>
            <person name="Banfield J.F."/>
            <person name="Gribaldo S."/>
        </authorList>
    </citation>
    <scope>NUCLEOTIDE SEQUENCE [LARGE SCALE GENOMIC DNA]</scope>
    <source>
        <strain evidence="9">NM1b</strain>
    </source>
</reference>
<protein>
    <submittedName>
        <fullName evidence="9">Na+/H+ antiporter NhaC family protein</fullName>
    </submittedName>
</protein>
<evidence type="ECO:0000256" key="4">
    <source>
        <dbReference type="ARBA" id="ARBA00022989"/>
    </source>
</evidence>
<feature type="transmembrane region" description="Helical" evidence="7">
    <location>
        <begin position="383"/>
        <end position="405"/>
    </location>
</feature>
<keyword evidence="4 7" id="KW-1133">Transmembrane helix</keyword>
<feature type="transmembrane region" description="Helical" evidence="7">
    <location>
        <begin position="303"/>
        <end position="321"/>
    </location>
</feature>
<evidence type="ECO:0000313" key="10">
    <source>
        <dbReference type="Proteomes" id="UP000320766"/>
    </source>
</evidence>
<feature type="transmembrane region" description="Helical" evidence="7">
    <location>
        <begin position="110"/>
        <end position="129"/>
    </location>
</feature>
<keyword evidence="3 7" id="KW-0812">Transmembrane</keyword>
<dbReference type="Proteomes" id="UP000320766">
    <property type="component" value="Unassembled WGS sequence"/>
</dbReference>
<dbReference type="GO" id="GO:0005886">
    <property type="term" value="C:plasma membrane"/>
    <property type="evidence" value="ECO:0007669"/>
    <property type="project" value="UniProtKB-SubCell"/>
</dbReference>